<dbReference type="Proteomes" id="UP001148018">
    <property type="component" value="Unassembled WGS sequence"/>
</dbReference>
<gene>
    <name evidence="2" type="ORF">NHX12_012270</name>
</gene>
<evidence type="ECO:0000313" key="2">
    <source>
        <dbReference type="EMBL" id="KAJ3585862.1"/>
    </source>
</evidence>
<dbReference type="EMBL" id="JANIIK010000117">
    <property type="protein sequence ID" value="KAJ3585862.1"/>
    <property type="molecule type" value="Genomic_DNA"/>
</dbReference>
<feature type="compositionally biased region" description="Basic and acidic residues" evidence="1">
    <location>
        <begin position="40"/>
        <end position="56"/>
    </location>
</feature>
<feature type="region of interest" description="Disordered" evidence="1">
    <location>
        <begin position="40"/>
        <end position="95"/>
    </location>
</feature>
<dbReference type="AlphaFoldDB" id="A0A9Q0DCQ0"/>
<sequence length="95" mass="10695">MPRYTTCDDVCVSCRALPIKKTTFLHIPSKKQLRHIYHYPPRDLGHPRMKSEEHHLSVPPPQRSSTSAFLHLSVPPPQRSSTSVFLPGSSPAGRL</sequence>
<name>A0A9Q0DCQ0_9TELE</name>
<comment type="caution">
    <text evidence="2">The sequence shown here is derived from an EMBL/GenBank/DDBJ whole genome shotgun (WGS) entry which is preliminary data.</text>
</comment>
<protein>
    <submittedName>
        <fullName evidence="2">Uncharacterized protein</fullName>
    </submittedName>
</protein>
<reference evidence="2" key="1">
    <citation type="submission" date="2022-07" db="EMBL/GenBank/DDBJ databases">
        <title>Chromosome-level genome of Muraenolepis orangiensis.</title>
        <authorList>
            <person name="Kim J."/>
        </authorList>
    </citation>
    <scope>NUCLEOTIDE SEQUENCE</scope>
    <source>
        <strain evidence="2">KU_S4_2022</strain>
        <tissue evidence="2">Muscle</tissue>
    </source>
</reference>
<accession>A0A9Q0DCQ0</accession>
<proteinExistence type="predicted"/>
<evidence type="ECO:0000256" key="1">
    <source>
        <dbReference type="SAM" id="MobiDB-lite"/>
    </source>
</evidence>
<organism evidence="2 3">
    <name type="scientific">Muraenolepis orangiensis</name>
    <name type="common">Patagonian moray cod</name>
    <dbReference type="NCBI Taxonomy" id="630683"/>
    <lineage>
        <taxon>Eukaryota</taxon>
        <taxon>Metazoa</taxon>
        <taxon>Chordata</taxon>
        <taxon>Craniata</taxon>
        <taxon>Vertebrata</taxon>
        <taxon>Euteleostomi</taxon>
        <taxon>Actinopterygii</taxon>
        <taxon>Neopterygii</taxon>
        <taxon>Teleostei</taxon>
        <taxon>Neoteleostei</taxon>
        <taxon>Acanthomorphata</taxon>
        <taxon>Zeiogadaria</taxon>
        <taxon>Gadariae</taxon>
        <taxon>Gadiformes</taxon>
        <taxon>Muraenolepidoidei</taxon>
        <taxon>Muraenolepididae</taxon>
        <taxon>Muraenolepis</taxon>
    </lineage>
</organism>
<evidence type="ECO:0000313" key="3">
    <source>
        <dbReference type="Proteomes" id="UP001148018"/>
    </source>
</evidence>
<keyword evidence="3" id="KW-1185">Reference proteome</keyword>